<protein>
    <submittedName>
        <fullName evidence="1">Uncharacterized protein</fullName>
    </submittedName>
</protein>
<organism evidence="1 2">
    <name type="scientific">Nocardioides taihuensis</name>
    <dbReference type="NCBI Taxonomy" id="1835606"/>
    <lineage>
        <taxon>Bacteria</taxon>
        <taxon>Bacillati</taxon>
        <taxon>Actinomycetota</taxon>
        <taxon>Actinomycetes</taxon>
        <taxon>Propionibacteriales</taxon>
        <taxon>Nocardioidaceae</taxon>
        <taxon>Nocardioides</taxon>
    </lineage>
</organism>
<gene>
    <name evidence="1" type="ORF">ACFPGP_07220</name>
</gene>
<dbReference type="EMBL" id="JBHSKD010000007">
    <property type="protein sequence ID" value="MFC5176456.1"/>
    <property type="molecule type" value="Genomic_DNA"/>
</dbReference>
<dbReference type="Gene3D" id="1.20.1050.10">
    <property type="match status" value="1"/>
</dbReference>
<sequence>MAAPYNCKEMFANVSLQFFRVSLRRATPATSTRSRAFGGSTDVEQIEQHYFRLQTDVNPTGIVLQGPDPAVWQEPHDRARRG</sequence>
<keyword evidence="2" id="KW-1185">Reference proteome</keyword>
<name>A0ABW0BI78_9ACTN</name>
<accession>A0ABW0BI78</accession>
<reference evidence="2" key="1">
    <citation type="journal article" date="2019" name="Int. J. Syst. Evol. Microbiol.">
        <title>The Global Catalogue of Microorganisms (GCM) 10K type strain sequencing project: providing services to taxonomists for standard genome sequencing and annotation.</title>
        <authorList>
            <consortium name="The Broad Institute Genomics Platform"/>
            <consortium name="The Broad Institute Genome Sequencing Center for Infectious Disease"/>
            <person name="Wu L."/>
            <person name="Ma J."/>
        </authorList>
    </citation>
    <scope>NUCLEOTIDE SEQUENCE [LARGE SCALE GENOMIC DNA]</scope>
    <source>
        <strain evidence="2">DFY41</strain>
    </source>
</reference>
<dbReference type="RefSeq" id="WP_378588800.1">
    <property type="nucleotide sequence ID" value="NZ_JBHSKD010000007.1"/>
</dbReference>
<evidence type="ECO:0000313" key="2">
    <source>
        <dbReference type="Proteomes" id="UP001596087"/>
    </source>
</evidence>
<dbReference type="Proteomes" id="UP001596087">
    <property type="component" value="Unassembled WGS sequence"/>
</dbReference>
<evidence type="ECO:0000313" key="1">
    <source>
        <dbReference type="EMBL" id="MFC5176456.1"/>
    </source>
</evidence>
<proteinExistence type="predicted"/>
<comment type="caution">
    <text evidence="1">The sequence shown here is derived from an EMBL/GenBank/DDBJ whole genome shotgun (WGS) entry which is preliminary data.</text>
</comment>